<protein>
    <submittedName>
        <fullName evidence="2">Uncharacterized protein</fullName>
    </submittedName>
</protein>
<evidence type="ECO:0000256" key="1">
    <source>
        <dbReference type="SAM" id="SignalP"/>
    </source>
</evidence>
<dbReference type="Proteomes" id="UP000816034">
    <property type="component" value="Unassembled WGS sequence"/>
</dbReference>
<sequence length="272" mass="30926">MNWSRHLLLLCVMLVFAIHVNGRFPSLLTDTLTLNPFAQHARHWFHSITNPTKAKSSLTTNASSPSCCLPSTFYYKGSTMQQSQEGGKSVSFFSADLVIHSDLDKKLFRIDTISPDMKTFPPSVTQMLLTHNETTYNYVNTSAGCWCFKVNMNPWAPYCVQQPYQRSVQLLDNIPMDIYGQEIVQRDMGNYEKIEIWTIPIAKQHSSEPFGMKSNQENGPLCWVISQQLLAHSDSQNITETYSNNNYGFSTRVNYNVFKPAPNCPAFQDCGH</sequence>
<dbReference type="GeneID" id="68097325"/>
<accession>A0AA88GRP1</accession>
<organism evidence="2 3">
    <name type="scientific">Naegleria lovaniensis</name>
    <name type="common">Amoeba</name>
    <dbReference type="NCBI Taxonomy" id="51637"/>
    <lineage>
        <taxon>Eukaryota</taxon>
        <taxon>Discoba</taxon>
        <taxon>Heterolobosea</taxon>
        <taxon>Tetramitia</taxon>
        <taxon>Eutetramitia</taxon>
        <taxon>Vahlkampfiidae</taxon>
        <taxon>Naegleria</taxon>
    </lineage>
</organism>
<proteinExistence type="predicted"/>
<reference evidence="2 3" key="1">
    <citation type="journal article" date="2018" name="BMC Genomics">
        <title>The genome of Naegleria lovaniensis, the basis for a comparative approach to unravel pathogenicity factors of the human pathogenic amoeba N. fowleri.</title>
        <authorList>
            <person name="Liechti N."/>
            <person name="Schurch N."/>
            <person name="Bruggmann R."/>
            <person name="Wittwer M."/>
        </authorList>
    </citation>
    <scope>NUCLEOTIDE SEQUENCE [LARGE SCALE GENOMIC DNA]</scope>
    <source>
        <strain evidence="2 3">ATCC 30569</strain>
    </source>
</reference>
<dbReference type="AlphaFoldDB" id="A0AA88GRP1"/>
<keyword evidence="3" id="KW-1185">Reference proteome</keyword>
<keyword evidence="1" id="KW-0732">Signal</keyword>
<evidence type="ECO:0000313" key="3">
    <source>
        <dbReference type="Proteomes" id="UP000816034"/>
    </source>
</evidence>
<dbReference type="EMBL" id="PYSW02000022">
    <property type="protein sequence ID" value="KAG2382903.1"/>
    <property type="molecule type" value="Genomic_DNA"/>
</dbReference>
<dbReference type="RefSeq" id="XP_044548582.1">
    <property type="nucleotide sequence ID" value="XM_044694557.1"/>
</dbReference>
<feature type="signal peptide" evidence="1">
    <location>
        <begin position="1"/>
        <end position="22"/>
    </location>
</feature>
<evidence type="ECO:0000313" key="2">
    <source>
        <dbReference type="EMBL" id="KAG2382903.1"/>
    </source>
</evidence>
<comment type="caution">
    <text evidence="2">The sequence shown here is derived from an EMBL/GenBank/DDBJ whole genome shotgun (WGS) entry which is preliminary data.</text>
</comment>
<feature type="chain" id="PRO_5041726283" evidence="1">
    <location>
        <begin position="23"/>
        <end position="272"/>
    </location>
</feature>
<gene>
    <name evidence="2" type="ORF">C9374_004870</name>
</gene>
<name>A0AA88GRP1_NAELO</name>